<dbReference type="GO" id="GO:0003700">
    <property type="term" value="F:DNA-binding transcription factor activity"/>
    <property type="evidence" value="ECO:0007669"/>
    <property type="project" value="TreeGrafter"/>
</dbReference>
<name>A0AAD6HGS6_9EURO</name>
<evidence type="ECO:0000256" key="1">
    <source>
        <dbReference type="ARBA" id="ARBA00004123"/>
    </source>
</evidence>
<gene>
    <name evidence="4" type="ORF">N7493_008243</name>
</gene>
<keyword evidence="5" id="KW-1185">Reference proteome</keyword>
<comment type="caution">
    <text evidence="4">The sequence shown here is derived from an EMBL/GenBank/DDBJ whole genome shotgun (WGS) entry which is preliminary data.</text>
</comment>
<protein>
    <submittedName>
        <fullName evidence="4">Uncharacterized protein</fullName>
    </submittedName>
</protein>
<keyword evidence="2" id="KW-0539">Nucleus</keyword>
<dbReference type="GO" id="GO:0045944">
    <property type="term" value="P:positive regulation of transcription by RNA polymerase II"/>
    <property type="evidence" value="ECO:0007669"/>
    <property type="project" value="TreeGrafter"/>
</dbReference>
<reference evidence="4" key="1">
    <citation type="journal article" date="2023" name="IMA Fungus">
        <title>Comparative genomic study of the Penicillium genus elucidates a diverse pangenome and 15 lateral gene transfer events.</title>
        <authorList>
            <person name="Petersen C."/>
            <person name="Sorensen T."/>
            <person name="Nielsen M.R."/>
            <person name="Sondergaard T.E."/>
            <person name="Sorensen J.L."/>
            <person name="Fitzpatrick D.A."/>
            <person name="Frisvad J.C."/>
            <person name="Nielsen K.L."/>
        </authorList>
    </citation>
    <scope>NUCLEOTIDE SEQUENCE</scope>
    <source>
        <strain evidence="4">IBT 17514</strain>
    </source>
</reference>
<comment type="subcellular location">
    <subcellularLocation>
        <location evidence="1">Nucleus</location>
    </subcellularLocation>
</comment>
<proteinExistence type="predicted"/>
<dbReference type="Pfam" id="PF11951">
    <property type="entry name" value="Fungal_trans_2"/>
    <property type="match status" value="1"/>
</dbReference>
<reference evidence="4" key="2">
    <citation type="submission" date="2023-01" db="EMBL/GenBank/DDBJ databases">
        <authorList>
            <person name="Petersen C."/>
        </authorList>
    </citation>
    <scope>NUCLEOTIDE SEQUENCE</scope>
    <source>
        <strain evidence="4">IBT 17514</strain>
    </source>
</reference>
<dbReference type="InterPro" id="IPR021858">
    <property type="entry name" value="Fun_TF"/>
</dbReference>
<accession>A0AAD6HGS6</accession>
<dbReference type="EMBL" id="JAQJAN010000012">
    <property type="protein sequence ID" value="KAJ5716332.1"/>
    <property type="molecule type" value="Genomic_DNA"/>
</dbReference>
<dbReference type="PANTHER" id="PTHR37534:SF49">
    <property type="entry name" value="LYSINE BIOSYNTHESIS REGULATORY PROTEIN LYS14"/>
    <property type="match status" value="1"/>
</dbReference>
<evidence type="ECO:0000313" key="5">
    <source>
        <dbReference type="Proteomes" id="UP001215712"/>
    </source>
</evidence>
<dbReference type="GO" id="GO:0000976">
    <property type="term" value="F:transcription cis-regulatory region binding"/>
    <property type="evidence" value="ECO:0007669"/>
    <property type="project" value="TreeGrafter"/>
</dbReference>
<keyword evidence="3" id="KW-1133">Transmembrane helix</keyword>
<feature type="transmembrane region" description="Helical" evidence="3">
    <location>
        <begin position="154"/>
        <end position="181"/>
    </location>
</feature>
<organism evidence="4 5">
    <name type="scientific">Penicillium malachiteum</name>
    <dbReference type="NCBI Taxonomy" id="1324776"/>
    <lineage>
        <taxon>Eukaryota</taxon>
        <taxon>Fungi</taxon>
        <taxon>Dikarya</taxon>
        <taxon>Ascomycota</taxon>
        <taxon>Pezizomycotina</taxon>
        <taxon>Eurotiomycetes</taxon>
        <taxon>Eurotiomycetidae</taxon>
        <taxon>Eurotiales</taxon>
        <taxon>Aspergillaceae</taxon>
        <taxon>Penicillium</taxon>
    </lineage>
</organism>
<dbReference type="Proteomes" id="UP001215712">
    <property type="component" value="Unassembled WGS sequence"/>
</dbReference>
<evidence type="ECO:0000256" key="3">
    <source>
        <dbReference type="SAM" id="Phobius"/>
    </source>
</evidence>
<evidence type="ECO:0000256" key="2">
    <source>
        <dbReference type="ARBA" id="ARBA00023242"/>
    </source>
</evidence>
<sequence length="483" mass="55473">MHRKRRWTFLNTTEWDLQIYFDGIAALKQLEGEEKHAALCANPCSLTPGLSTIPSGLRRLDYDPALLSYFEQTICSSCTLVDNAHYNPYRYLILPMALESEGLYHATLAQAANTLRLSDPRYKLPALEHHHRALNYLRELLKLSYWADKELDEMLGLVLMLCWFDVGYLATFVFFVIILTLSSFQISDNSRPSWVTHLKGFQDLIQTRQQRPGRSAHSQELTGFFNRYFAFHLVLARTAFQMNSLPSYQDSIISDKYLDSPDTIDTYMGFSHSLLLLINEVADLAGTPSEASSIAKASNVYPLKKRIETIQQMPPVEFISPDTECAAIAEANRLGTLLLLHEICSSKSRQPDYYHLPSFNPDEKDQYVEQILQLILSKKANMMRTAALPLWPLFLAGCCTRNEEDRVTVLQIFEEVESIRRYGNVAPALEVVQMVWRQKDLGVQDERKRFKNTHIRNGKDSLQNARFSWEYAMTMLGWKVSLT</sequence>
<keyword evidence="3" id="KW-0812">Transmembrane</keyword>
<dbReference type="AlphaFoldDB" id="A0AAD6HGS6"/>
<evidence type="ECO:0000313" key="4">
    <source>
        <dbReference type="EMBL" id="KAJ5716332.1"/>
    </source>
</evidence>
<keyword evidence="3" id="KW-0472">Membrane</keyword>
<dbReference type="GO" id="GO:0005634">
    <property type="term" value="C:nucleus"/>
    <property type="evidence" value="ECO:0007669"/>
    <property type="project" value="UniProtKB-SubCell"/>
</dbReference>
<dbReference type="PANTHER" id="PTHR37534">
    <property type="entry name" value="TRANSCRIPTIONAL ACTIVATOR PROTEIN UGA3"/>
    <property type="match status" value="1"/>
</dbReference>